<dbReference type="Proteomes" id="UP000315400">
    <property type="component" value="Unassembled WGS sequence"/>
</dbReference>
<evidence type="ECO:0000313" key="3">
    <source>
        <dbReference type="Proteomes" id="UP000315400"/>
    </source>
</evidence>
<feature type="transmembrane region" description="Helical" evidence="1">
    <location>
        <begin position="6"/>
        <end position="31"/>
    </location>
</feature>
<feature type="transmembrane region" description="Helical" evidence="1">
    <location>
        <begin position="84"/>
        <end position="105"/>
    </location>
</feature>
<dbReference type="EMBL" id="VIFK01000656">
    <property type="protein sequence ID" value="TQE92538.1"/>
    <property type="molecule type" value="Genomic_DNA"/>
</dbReference>
<reference evidence="2 3" key="1">
    <citation type="submission" date="2019-06" db="EMBL/GenBank/DDBJ databases">
        <title>Metagenome assembled Genome of Spiribacter salinus SL48-SHIP from the microbial mat of Salt Lake 48 (Novosibirsk region, Russia).</title>
        <authorList>
            <person name="Shipova A."/>
            <person name="Rozanov A.S."/>
            <person name="Bryanskaya A.V."/>
            <person name="Peltek S.E."/>
        </authorList>
    </citation>
    <scope>NUCLEOTIDE SEQUENCE [LARGE SCALE GENOMIC DNA]</scope>
    <source>
        <strain evidence="2">SL48-SHIP-2</strain>
    </source>
</reference>
<name>A0A540V744_9GAMM</name>
<dbReference type="Pfam" id="PF08570">
    <property type="entry name" value="DUF1761"/>
    <property type="match status" value="1"/>
</dbReference>
<keyword evidence="1" id="KW-1133">Transmembrane helix</keyword>
<dbReference type="AlphaFoldDB" id="A0A540V744"/>
<accession>A0A540V744</accession>
<keyword evidence="1" id="KW-0812">Transmembrane</keyword>
<feature type="transmembrane region" description="Helical" evidence="1">
    <location>
        <begin position="112"/>
        <end position="134"/>
    </location>
</feature>
<comment type="caution">
    <text evidence="2">The sequence shown here is derived from an EMBL/GenBank/DDBJ whole genome shotgun (WGS) entry which is preliminary data.</text>
</comment>
<organism evidence="2 3">
    <name type="scientific">Spiribacter salinus</name>
    <dbReference type="NCBI Taxonomy" id="1335746"/>
    <lineage>
        <taxon>Bacteria</taxon>
        <taxon>Pseudomonadati</taxon>
        <taxon>Pseudomonadota</taxon>
        <taxon>Gammaproteobacteria</taxon>
        <taxon>Chromatiales</taxon>
        <taxon>Ectothiorhodospiraceae</taxon>
        <taxon>Spiribacter</taxon>
    </lineage>
</organism>
<dbReference type="InterPro" id="IPR013879">
    <property type="entry name" value="DUF1761"/>
</dbReference>
<sequence length="135" mass="14718">MAFSLINWWAVLVATVLNMVVGFVWYGPLFGKMWLRMMDTSPEEIHGESNPVTYLIPVVGAFASAVVLAMVLGLLRVFTLAGGAGWGALLWFAFGGTGLLTTGVFENRKAGLSWLFIAYMVLVHAAQGAMFAVWR</sequence>
<protein>
    <submittedName>
        <fullName evidence="2">DUF1761 domain-containing protein</fullName>
    </submittedName>
</protein>
<gene>
    <name evidence="2" type="ORF">FKY71_19890</name>
</gene>
<proteinExistence type="predicted"/>
<evidence type="ECO:0000313" key="2">
    <source>
        <dbReference type="EMBL" id="TQE92538.1"/>
    </source>
</evidence>
<feature type="transmembrane region" description="Helical" evidence="1">
    <location>
        <begin position="52"/>
        <end position="78"/>
    </location>
</feature>
<evidence type="ECO:0000256" key="1">
    <source>
        <dbReference type="SAM" id="Phobius"/>
    </source>
</evidence>
<keyword evidence="1" id="KW-0472">Membrane</keyword>